<gene>
    <name evidence="1" type="ORF">Nstercoris_01255</name>
</gene>
<dbReference type="KEGG" id="nst:Nstercoris_01255"/>
<sequence>MYDQLLVMEIDYINKINNLYNQWLVDLLFGNGDTRHAGMR</sequence>
<proteinExistence type="predicted"/>
<keyword evidence="2" id="KW-1185">Reference proteome</keyword>
<dbReference type="EMBL" id="AP019755">
    <property type="protein sequence ID" value="BBL35001.1"/>
    <property type="molecule type" value="Genomic_DNA"/>
</dbReference>
<accession>A0A4Y1YPQ4</accession>
<dbReference type="AlphaFoldDB" id="A0A4Y1YPQ4"/>
<dbReference type="Proteomes" id="UP000316473">
    <property type="component" value="Chromosome"/>
</dbReference>
<evidence type="ECO:0000313" key="2">
    <source>
        <dbReference type="Proteomes" id="UP000316473"/>
    </source>
</evidence>
<protein>
    <submittedName>
        <fullName evidence="1">Uncharacterized protein</fullName>
    </submittedName>
</protein>
<evidence type="ECO:0000313" key="1">
    <source>
        <dbReference type="EMBL" id="BBL35001.1"/>
    </source>
</evidence>
<name>A0A4Y1YPQ4_9PROT</name>
<reference evidence="1 2" key="1">
    <citation type="submission" date="2019-06" db="EMBL/GenBank/DDBJ databases">
        <title>Nitrosomonas stercoris KYUHI-S whole genome shotgun sequence.</title>
        <authorList>
            <person name="Nakagawa T."/>
            <person name="Tsuchiya Y."/>
            <person name="Takahashi R."/>
        </authorList>
    </citation>
    <scope>NUCLEOTIDE SEQUENCE [LARGE SCALE GENOMIC DNA]</scope>
    <source>
        <strain evidence="1 2">KYUHI-S</strain>
    </source>
</reference>
<organism evidence="1 2">
    <name type="scientific">Nitrosomonas stercoris</name>
    <dbReference type="NCBI Taxonomy" id="1444684"/>
    <lineage>
        <taxon>Bacteria</taxon>
        <taxon>Pseudomonadati</taxon>
        <taxon>Pseudomonadota</taxon>
        <taxon>Betaproteobacteria</taxon>
        <taxon>Nitrosomonadales</taxon>
        <taxon>Nitrosomonadaceae</taxon>
        <taxon>Nitrosomonas</taxon>
    </lineage>
</organism>